<evidence type="ECO:0000313" key="3">
    <source>
        <dbReference type="Proteomes" id="UP000034852"/>
    </source>
</evidence>
<dbReference type="Gene3D" id="3.40.50.720">
    <property type="entry name" value="NAD(P)-binding Rossmann-like Domain"/>
    <property type="match status" value="1"/>
</dbReference>
<dbReference type="Pfam" id="PF02882">
    <property type="entry name" value="THF_DHG_CYH_C"/>
    <property type="match status" value="1"/>
</dbReference>
<dbReference type="Proteomes" id="UP000034852">
    <property type="component" value="Unassembled WGS sequence"/>
</dbReference>
<accession>A0A0G0GXH4</accession>
<name>A0A0G0GXH4_9BACT</name>
<feature type="domain" description="Tetrahydrofolate dehydrogenase/cyclohydrolase NAD(P)-binding" evidence="1">
    <location>
        <begin position="82"/>
        <end position="119"/>
    </location>
</feature>
<dbReference type="InterPro" id="IPR020631">
    <property type="entry name" value="THF_DH/CycHdrlase_NAD-bd_dom"/>
</dbReference>
<evidence type="ECO:0000259" key="1">
    <source>
        <dbReference type="Pfam" id="PF02882"/>
    </source>
</evidence>
<proteinExistence type="predicted"/>
<dbReference type="InterPro" id="IPR036291">
    <property type="entry name" value="NAD(P)-bd_dom_sf"/>
</dbReference>
<sequence length="120" mass="13232">MRRKLKVSARKTGDKLKYHLVDSTAIIVESTPGLAAFETEIAGIKPRLINNFDIAVWMRRPVTPTTAYLKKLWENKTSAIIPATTKGVLTLLDYYKIPIPGKKVVVIGRSSLVGKPTALA</sequence>
<organism evidence="2 3">
    <name type="scientific">candidate division WS6 bacterium GW2011_GWA2_37_6</name>
    <dbReference type="NCBI Taxonomy" id="1619087"/>
    <lineage>
        <taxon>Bacteria</taxon>
        <taxon>Candidatus Dojkabacteria</taxon>
    </lineage>
</organism>
<dbReference type="GO" id="GO:0004488">
    <property type="term" value="F:methylenetetrahydrofolate dehydrogenase (NADP+) activity"/>
    <property type="evidence" value="ECO:0007669"/>
    <property type="project" value="InterPro"/>
</dbReference>
<evidence type="ECO:0000313" key="2">
    <source>
        <dbReference type="EMBL" id="KKQ35673.1"/>
    </source>
</evidence>
<dbReference type="SUPFAM" id="SSF51735">
    <property type="entry name" value="NAD(P)-binding Rossmann-fold domains"/>
    <property type="match status" value="1"/>
</dbReference>
<feature type="non-terminal residue" evidence="2">
    <location>
        <position position="120"/>
    </location>
</feature>
<gene>
    <name evidence="2" type="ORF">US52_C0018G0001</name>
</gene>
<comment type="caution">
    <text evidence="2">The sequence shown here is derived from an EMBL/GenBank/DDBJ whole genome shotgun (WGS) entry which is preliminary data.</text>
</comment>
<protein>
    <submittedName>
        <fullName evidence="2">Bifunctional protein FolD</fullName>
    </submittedName>
</protein>
<dbReference type="AlphaFoldDB" id="A0A0G0GXH4"/>
<reference evidence="2" key="1">
    <citation type="journal article" date="2015" name="Nature">
        <title>rRNA introns, odd ribosomes, and small enigmatic genomes across a large radiation of phyla.</title>
        <authorList>
            <person name="Brown C.T."/>
            <person name="Hug L.A."/>
            <person name="Thomas B.C."/>
            <person name="Sharon I."/>
            <person name="Castelle C.J."/>
            <person name="Singh A."/>
            <person name="Wilkins M.J."/>
            <person name="Williams K.H."/>
            <person name="Banfield J.F."/>
        </authorList>
    </citation>
    <scope>NUCLEOTIDE SEQUENCE [LARGE SCALE GENOMIC DNA]</scope>
</reference>
<dbReference type="EMBL" id="LBTH01000018">
    <property type="protein sequence ID" value="KKQ35673.1"/>
    <property type="molecule type" value="Genomic_DNA"/>
</dbReference>